<reference evidence="12" key="1">
    <citation type="submission" date="2016-10" db="EMBL/GenBank/DDBJ databases">
        <authorList>
            <person name="Varghese N."/>
            <person name="Submissions S."/>
        </authorList>
    </citation>
    <scope>NUCLEOTIDE SEQUENCE [LARGE SCALE GENOMIC DNA]</scope>
    <source>
        <strain evidence="12">Nm69</strain>
    </source>
</reference>
<keyword evidence="6 8" id="KW-0472">Membrane</keyword>
<dbReference type="GO" id="GO:0006935">
    <property type="term" value="P:chemotaxis"/>
    <property type="evidence" value="ECO:0007669"/>
    <property type="project" value="InterPro"/>
</dbReference>
<dbReference type="RefSeq" id="WP_211753403.1">
    <property type="nucleotide sequence ID" value="NZ_FOSP01000013.1"/>
</dbReference>
<evidence type="ECO:0000256" key="3">
    <source>
        <dbReference type="ARBA" id="ARBA00022692"/>
    </source>
</evidence>
<keyword evidence="3 8" id="KW-0812">Transmembrane</keyword>
<protein>
    <submittedName>
        <fullName evidence="11">Chemotaxis protein MotA</fullName>
    </submittedName>
</protein>
<feature type="domain" description="Motility protein A N-terminal" evidence="10">
    <location>
        <begin position="12"/>
        <end position="72"/>
    </location>
</feature>
<dbReference type="GO" id="GO:0005886">
    <property type="term" value="C:plasma membrane"/>
    <property type="evidence" value="ECO:0007669"/>
    <property type="project" value="UniProtKB-SubCell"/>
</dbReference>
<name>A0A1I4BR35_9PROT</name>
<dbReference type="GO" id="GO:0015031">
    <property type="term" value="P:protein transport"/>
    <property type="evidence" value="ECO:0007669"/>
    <property type="project" value="UniProtKB-KW"/>
</dbReference>
<keyword evidence="7" id="KW-0813">Transport</keyword>
<evidence type="ECO:0000256" key="7">
    <source>
        <dbReference type="RuleBase" id="RU004057"/>
    </source>
</evidence>
<evidence type="ECO:0000256" key="4">
    <source>
        <dbReference type="ARBA" id="ARBA00022779"/>
    </source>
</evidence>
<dbReference type="InterPro" id="IPR002898">
    <property type="entry name" value="MotA_ExbB_proton_chnl"/>
</dbReference>
<feature type="transmembrane region" description="Helical" evidence="8">
    <location>
        <begin position="187"/>
        <end position="207"/>
    </location>
</feature>
<dbReference type="Pfam" id="PF01618">
    <property type="entry name" value="MotA_ExbB"/>
    <property type="match status" value="1"/>
</dbReference>
<evidence type="ECO:0000313" key="11">
    <source>
        <dbReference type="EMBL" id="SFK71292.1"/>
    </source>
</evidence>
<feature type="transmembrane region" description="Helical" evidence="8">
    <location>
        <begin position="33"/>
        <end position="55"/>
    </location>
</feature>
<dbReference type="Proteomes" id="UP000199533">
    <property type="component" value="Unassembled WGS sequence"/>
</dbReference>
<evidence type="ECO:0000256" key="8">
    <source>
        <dbReference type="SAM" id="Phobius"/>
    </source>
</evidence>
<evidence type="ECO:0000259" key="9">
    <source>
        <dbReference type="Pfam" id="PF01618"/>
    </source>
</evidence>
<dbReference type="STRING" id="52441.SAMN05216302_101328"/>
<evidence type="ECO:0000313" key="12">
    <source>
        <dbReference type="Proteomes" id="UP000199533"/>
    </source>
</evidence>
<dbReference type="GO" id="GO:0071978">
    <property type="term" value="P:bacterial-type flagellum-dependent swarming motility"/>
    <property type="evidence" value="ECO:0007669"/>
    <property type="project" value="InterPro"/>
</dbReference>
<feature type="domain" description="MotA/TolQ/ExbB proton channel" evidence="9">
    <location>
        <begin position="106"/>
        <end position="226"/>
    </location>
</feature>
<comment type="similarity">
    <text evidence="7">Belongs to the exbB/tolQ family.</text>
</comment>
<feature type="transmembrane region" description="Helical" evidence="8">
    <location>
        <begin position="155"/>
        <end position="175"/>
    </location>
</feature>
<accession>A0A1I4BR35</accession>
<keyword evidence="7" id="KW-0653">Protein transport</keyword>
<evidence type="ECO:0000256" key="1">
    <source>
        <dbReference type="ARBA" id="ARBA00004651"/>
    </source>
</evidence>
<feature type="transmembrane region" description="Helical" evidence="8">
    <location>
        <begin position="7"/>
        <end position="27"/>
    </location>
</feature>
<dbReference type="AlphaFoldDB" id="A0A1I4BR35"/>
<keyword evidence="5 8" id="KW-1133">Transmembrane helix</keyword>
<sequence length="255" mass="27359">MSDKAKIDFNSIAGVSLALAAIMGGQLLEGGHLGALIQFAAFFIVVGGTVGAVLLQSPVKILMNGVKMSKWIIFPPEKASQVLIRQLVGWSYLARKDGFLVLETHAESATDPLTKKGLQLLADGSKPDKLREILEIEVDAEVSYQRQSAKIWEAAGGYAPTIGILGAVLGLIHVMENLSEPSLLGSGIAVAFVATIYGVGLANLFFLPIANKLKSIINEQVVMREMLIDGLVAIADGENPRLIENRLMSYCVDER</sequence>
<gene>
    <name evidence="11" type="ORF">SAMN05216302_101328</name>
</gene>
<dbReference type="InterPro" id="IPR046786">
    <property type="entry name" value="MotA_N"/>
</dbReference>
<evidence type="ECO:0000256" key="6">
    <source>
        <dbReference type="ARBA" id="ARBA00023136"/>
    </source>
</evidence>
<evidence type="ECO:0000256" key="2">
    <source>
        <dbReference type="ARBA" id="ARBA00022475"/>
    </source>
</evidence>
<keyword evidence="2" id="KW-1003">Cell membrane</keyword>
<keyword evidence="12" id="KW-1185">Reference proteome</keyword>
<proteinExistence type="inferred from homology"/>
<dbReference type="NCBIfam" id="NF006583">
    <property type="entry name" value="PRK09109.1"/>
    <property type="match status" value="1"/>
</dbReference>
<dbReference type="InterPro" id="IPR047055">
    <property type="entry name" value="MotA-like"/>
</dbReference>
<organism evidence="11 12">
    <name type="scientific">Nitrosomonas aestuarii</name>
    <dbReference type="NCBI Taxonomy" id="52441"/>
    <lineage>
        <taxon>Bacteria</taxon>
        <taxon>Pseudomonadati</taxon>
        <taxon>Pseudomonadota</taxon>
        <taxon>Betaproteobacteria</taxon>
        <taxon>Nitrosomonadales</taxon>
        <taxon>Nitrosomonadaceae</taxon>
        <taxon>Nitrosomonas</taxon>
    </lineage>
</organism>
<dbReference type="EMBL" id="FOSP01000013">
    <property type="protein sequence ID" value="SFK71292.1"/>
    <property type="molecule type" value="Genomic_DNA"/>
</dbReference>
<keyword evidence="4" id="KW-0283">Flagellar rotation</keyword>
<dbReference type="Pfam" id="PF20560">
    <property type="entry name" value="MotA_N"/>
    <property type="match status" value="1"/>
</dbReference>
<dbReference type="PANTHER" id="PTHR30433">
    <property type="entry name" value="CHEMOTAXIS PROTEIN MOTA"/>
    <property type="match status" value="1"/>
</dbReference>
<evidence type="ECO:0000259" key="10">
    <source>
        <dbReference type="Pfam" id="PF20560"/>
    </source>
</evidence>
<evidence type="ECO:0000256" key="5">
    <source>
        <dbReference type="ARBA" id="ARBA00022989"/>
    </source>
</evidence>
<comment type="subcellular location">
    <subcellularLocation>
        <location evidence="1">Cell membrane</location>
        <topology evidence="1">Multi-pass membrane protein</topology>
    </subcellularLocation>
    <subcellularLocation>
        <location evidence="7">Membrane</location>
        <topology evidence="7">Multi-pass membrane protein</topology>
    </subcellularLocation>
</comment>
<dbReference type="PANTHER" id="PTHR30433:SF3">
    <property type="entry name" value="MOTILITY PROTEIN A"/>
    <property type="match status" value="1"/>
</dbReference>